<evidence type="ECO:0000256" key="6">
    <source>
        <dbReference type="HAMAP-Rule" id="MF_02040"/>
    </source>
</evidence>
<dbReference type="RefSeq" id="WP_052566110.1">
    <property type="nucleotide sequence ID" value="NZ_JQKF01000016.1"/>
</dbReference>
<keyword evidence="5 6" id="KW-0411">Iron-sulfur</keyword>
<dbReference type="SUPFAM" id="SSF52540">
    <property type="entry name" value="P-loop containing nucleoside triphosphate hydrolases"/>
    <property type="match status" value="1"/>
</dbReference>
<dbReference type="GO" id="GO:0140663">
    <property type="term" value="F:ATP-dependent FeS chaperone activity"/>
    <property type="evidence" value="ECO:0007669"/>
    <property type="project" value="InterPro"/>
</dbReference>
<dbReference type="InterPro" id="IPR027417">
    <property type="entry name" value="P-loop_NTPase"/>
</dbReference>
<accession>A0A0D8FSW5</accession>
<evidence type="ECO:0000313" key="7">
    <source>
        <dbReference type="EMBL" id="KJE76370.1"/>
    </source>
</evidence>
<keyword evidence="3 6" id="KW-0067">ATP-binding</keyword>
<dbReference type="GO" id="GO:0051539">
    <property type="term" value="F:4 iron, 4 sulfur cluster binding"/>
    <property type="evidence" value="ECO:0007669"/>
    <property type="project" value="TreeGrafter"/>
</dbReference>
<dbReference type="AlphaFoldDB" id="A0A0D8FSW5"/>
<dbReference type="Pfam" id="PF10609">
    <property type="entry name" value="ParA"/>
    <property type="match status" value="1"/>
</dbReference>
<dbReference type="GeneID" id="78372992"/>
<keyword evidence="4 6" id="KW-0408">Iron</keyword>
<organism evidence="7 8">
    <name type="scientific">Ferrimicrobium acidiphilum DSM 19497</name>
    <dbReference type="NCBI Taxonomy" id="1121877"/>
    <lineage>
        <taxon>Bacteria</taxon>
        <taxon>Bacillati</taxon>
        <taxon>Actinomycetota</taxon>
        <taxon>Acidimicrobiia</taxon>
        <taxon>Acidimicrobiales</taxon>
        <taxon>Acidimicrobiaceae</taxon>
        <taxon>Ferrimicrobium</taxon>
    </lineage>
</organism>
<keyword evidence="2 6" id="KW-0547">Nucleotide-binding</keyword>
<dbReference type="GO" id="GO:0016226">
    <property type="term" value="P:iron-sulfur cluster assembly"/>
    <property type="evidence" value="ECO:0007669"/>
    <property type="project" value="InterPro"/>
</dbReference>
<keyword evidence="8" id="KW-1185">Reference proteome</keyword>
<name>A0A0D8FSW5_9ACTN</name>
<dbReference type="STRING" id="1121877.FEAC_18540"/>
<dbReference type="FunFam" id="3.40.50.300:FF:001119">
    <property type="entry name" value="Iron-sulfur cluster carrier protein"/>
    <property type="match status" value="1"/>
</dbReference>
<protein>
    <recommendedName>
        <fullName evidence="6">Iron-sulfur cluster carrier protein</fullName>
    </recommendedName>
</protein>
<dbReference type="GO" id="GO:0046872">
    <property type="term" value="F:metal ion binding"/>
    <property type="evidence" value="ECO:0007669"/>
    <property type="project" value="UniProtKB-KW"/>
</dbReference>
<proteinExistence type="inferred from homology"/>
<evidence type="ECO:0000313" key="8">
    <source>
        <dbReference type="Proteomes" id="UP000032336"/>
    </source>
</evidence>
<gene>
    <name evidence="7" type="primary">minD</name>
    <name evidence="7" type="ORF">FEAC_18540</name>
</gene>
<dbReference type="PANTHER" id="PTHR42961">
    <property type="entry name" value="IRON-SULFUR PROTEIN NUBPL"/>
    <property type="match status" value="1"/>
</dbReference>
<dbReference type="PROSITE" id="PS01215">
    <property type="entry name" value="MRP"/>
    <property type="match status" value="1"/>
</dbReference>
<dbReference type="Gene3D" id="3.40.50.300">
    <property type="entry name" value="P-loop containing nucleotide triphosphate hydrolases"/>
    <property type="match status" value="1"/>
</dbReference>
<evidence type="ECO:0000256" key="2">
    <source>
        <dbReference type="ARBA" id="ARBA00022741"/>
    </source>
</evidence>
<dbReference type="EMBL" id="JXUW01000017">
    <property type="protein sequence ID" value="KJE76370.1"/>
    <property type="molecule type" value="Genomic_DNA"/>
</dbReference>
<comment type="caution">
    <text evidence="7">The sequence shown here is derived from an EMBL/GenBank/DDBJ whole genome shotgun (WGS) entry which is preliminary data.</text>
</comment>
<reference evidence="7 8" key="1">
    <citation type="submission" date="2015-01" db="EMBL/GenBank/DDBJ databases">
        <title>Draft genome of the acidophilic iron oxidizer Ferrimicrobium acidiphilum strain T23.</title>
        <authorList>
            <person name="Poehlein A."/>
            <person name="Eisen S."/>
            <person name="Schloemann M."/>
            <person name="Johnson B.D."/>
            <person name="Daniel R."/>
            <person name="Muehling M."/>
        </authorList>
    </citation>
    <scope>NUCLEOTIDE SEQUENCE [LARGE SCALE GENOMIC DNA]</scope>
    <source>
        <strain evidence="7 8">T23</strain>
    </source>
</reference>
<dbReference type="InterPro" id="IPR044304">
    <property type="entry name" value="NUBPL-like"/>
</dbReference>
<dbReference type="HAMAP" id="MF_02040">
    <property type="entry name" value="Mrp_NBP35"/>
    <property type="match status" value="1"/>
</dbReference>
<evidence type="ECO:0000256" key="1">
    <source>
        <dbReference type="ARBA" id="ARBA00022723"/>
    </source>
</evidence>
<evidence type="ECO:0000256" key="4">
    <source>
        <dbReference type="ARBA" id="ARBA00023004"/>
    </source>
</evidence>
<dbReference type="GO" id="GO:0016887">
    <property type="term" value="F:ATP hydrolysis activity"/>
    <property type="evidence" value="ECO:0007669"/>
    <property type="project" value="UniProtKB-UniRule"/>
</dbReference>
<comment type="function">
    <text evidence="6">Binds and transfers iron-sulfur (Fe-S) clusters to target apoproteins. Can hydrolyze ATP.</text>
</comment>
<dbReference type="eggNOG" id="COG0489">
    <property type="taxonomic scope" value="Bacteria"/>
</dbReference>
<dbReference type="InterPro" id="IPR033756">
    <property type="entry name" value="YlxH/NBP35"/>
</dbReference>
<feature type="binding site" evidence="6">
    <location>
        <begin position="122"/>
        <end position="129"/>
    </location>
    <ligand>
        <name>ATP</name>
        <dbReference type="ChEBI" id="CHEBI:30616"/>
    </ligand>
</feature>
<dbReference type="PATRIC" id="fig|1121877.4.peg.2062"/>
<keyword evidence="1 6" id="KW-0479">Metal-binding</keyword>
<comment type="similarity">
    <text evidence="6">Belongs to the Mrp/NBP35 ATP-binding proteins family.</text>
</comment>
<dbReference type="PANTHER" id="PTHR42961:SF2">
    <property type="entry name" value="IRON-SULFUR PROTEIN NUBPL"/>
    <property type="match status" value="1"/>
</dbReference>
<dbReference type="OrthoDB" id="9809679at2"/>
<dbReference type="InterPro" id="IPR019591">
    <property type="entry name" value="Mrp/NBP35_ATP-bd"/>
</dbReference>
<dbReference type="CDD" id="cd02037">
    <property type="entry name" value="Mrp_NBP35"/>
    <property type="match status" value="1"/>
</dbReference>
<evidence type="ECO:0000256" key="5">
    <source>
        <dbReference type="ARBA" id="ARBA00023014"/>
    </source>
</evidence>
<evidence type="ECO:0000256" key="3">
    <source>
        <dbReference type="ARBA" id="ARBA00022840"/>
    </source>
</evidence>
<comment type="subunit">
    <text evidence="6">Homodimer.</text>
</comment>
<dbReference type="InterPro" id="IPR000808">
    <property type="entry name" value="Mrp-like_CS"/>
</dbReference>
<dbReference type="Proteomes" id="UP000032336">
    <property type="component" value="Unassembled WGS sequence"/>
</dbReference>
<dbReference type="GO" id="GO:0005524">
    <property type="term" value="F:ATP binding"/>
    <property type="evidence" value="ECO:0007669"/>
    <property type="project" value="UniProtKB-UniRule"/>
</dbReference>
<keyword evidence="6" id="KW-0378">Hydrolase</keyword>
<sequence length="371" mass="39569">MARNIEEQVAERLGALVDDEIGESFQQLGLVGTVSSRLRRVNAQLHYVGGAPEVAQRLQAQAEAAVGDLGSVSVELVPLDPAGQAELRERLMTPAMLEARSSRTPVFSLPGATTRVIGVSSGKGGVGKSSVTANVAVELARRGRRVGILDADVYGFSIPKLLGLASMPRVIDDLILPPKAFGVKVMSLGFFVDEDTPVIWRGPMLHKTIEQFLVDVLWGELDYLLVDMPPGTGDVALSLQQFLPRSEIFVVTTPQSAAVRVAQRSALAAKKLKLPVRGVVENMSAFVTPGGERYPIFGSGGGAQLATELGVELLAELPLTMALREGGDHGTPVVVHSPSDLASESLRALVDKLESLGPVRRYRGDLKVQSR</sequence>